<sequence>MFTIPSQSGTGGYKYSPVDPAPVGISFEFFAFPSCFTNVTATQQCLANWRDLTGAWPPIRIGGTTQDRALYDAASSAYVAYSVAGPRDAPMSLTYGPRFLTLAGQYGGSVVLSNTIEAAKRAVAEVRDWLLAIELGNEPEYYDRAPVQPIARNGWSPDLNAASQNEWHLTVGRAIGSDRMPLMQAGNWDDSPPKWGAAQLIAKQNATVEAQADIAAVLREGKPYVLGETNSVSGGGAADVSPTFCAALWTMDYVLRAVYTGISRIYFHHSTVGNCQYCFWGRYSMGAPYYGATTATAFLAQARTMTALDDGNGAYVAYASFNASGTPLRLLLFNSDYFESGSRSAQTFVLRGLSTGKTAVRAKRLTAAAGALARQDRGQAPTFGGRTFADGTCVPAGGDVFEEVPVGAAGEATISVGATEAVLVYLQ</sequence>
<dbReference type="Gene3D" id="2.60.40.1180">
    <property type="entry name" value="Golgi alpha-mannosidase II"/>
    <property type="match status" value="1"/>
</dbReference>
<dbReference type="InterPro" id="IPR013780">
    <property type="entry name" value="Glyco_hydro_b"/>
</dbReference>
<dbReference type="PANTHER" id="PTHR36183:SF3">
    <property type="entry name" value="BETA-GLUCURONIDASE C-TERMINAL DOMAIN-CONTAINING PROTEIN"/>
    <property type="match status" value="1"/>
</dbReference>
<dbReference type="Pfam" id="PF16862">
    <property type="entry name" value="Glyco_hydro_79C"/>
    <property type="match status" value="1"/>
</dbReference>
<accession>A0ABY0GZG2</accession>
<protein>
    <recommendedName>
        <fullName evidence="1">Beta-glucuronidase C-terminal domain-containing protein</fullName>
    </recommendedName>
</protein>
<dbReference type="SUPFAM" id="SSF51445">
    <property type="entry name" value="(Trans)glycosidases"/>
    <property type="match status" value="1"/>
</dbReference>
<name>A0ABY0GZG2_9PEZI</name>
<proteinExistence type="predicted"/>
<dbReference type="EMBL" id="QJNS01000292">
    <property type="protein sequence ID" value="RYO80359.1"/>
    <property type="molecule type" value="Genomic_DNA"/>
</dbReference>
<feature type="domain" description="Beta-glucuronidase C-terminal" evidence="1">
    <location>
        <begin position="317"/>
        <end position="423"/>
    </location>
</feature>
<evidence type="ECO:0000313" key="2">
    <source>
        <dbReference type="EMBL" id="RYO80359.1"/>
    </source>
</evidence>
<evidence type="ECO:0000313" key="3">
    <source>
        <dbReference type="Proteomes" id="UP000294003"/>
    </source>
</evidence>
<dbReference type="InterPro" id="IPR031728">
    <property type="entry name" value="GlcAase_C"/>
</dbReference>
<reference evidence="2 3" key="1">
    <citation type="submission" date="2018-06" db="EMBL/GenBank/DDBJ databases">
        <title>Complete Genomes of Monosporascus.</title>
        <authorList>
            <person name="Robinson A.J."/>
            <person name="Natvig D.O."/>
        </authorList>
    </citation>
    <scope>NUCLEOTIDE SEQUENCE [LARGE SCALE GENOMIC DNA]</scope>
    <source>
        <strain evidence="2 3">CBS 609.92</strain>
    </source>
</reference>
<dbReference type="InterPro" id="IPR052974">
    <property type="entry name" value="GH79_Enzymes"/>
</dbReference>
<evidence type="ECO:0000259" key="1">
    <source>
        <dbReference type="Pfam" id="PF16862"/>
    </source>
</evidence>
<dbReference type="PANTHER" id="PTHR36183">
    <property type="entry name" value="BETA-GLUCURONIDASE"/>
    <property type="match status" value="1"/>
</dbReference>
<gene>
    <name evidence="2" type="ORF">DL762_007684</name>
</gene>
<comment type="caution">
    <text evidence="2">The sequence shown here is derived from an EMBL/GenBank/DDBJ whole genome shotgun (WGS) entry which is preliminary data.</text>
</comment>
<keyword evidence="3" id="KW-1185">Reference proteome</keyword>
<dbReference type="InterPro" id="IPR017853">
    <property type="entry name" value="GH"/>
</dbReference>
<dbReference type="Proteomes" id="UP000294003">
    <property type="component" value="Unassembled WGS sequence"/>
</dbReference>
<organism evidence="2 3">
    <name type="scientific">Monosporascus cannonballus</name>
    <dbReference type="NCBI Taxonomy" id="155416"/>
    <lineage>
        <taxon>Eukaryota</taxon>
        <taxon>Fungi</taxon>
        <taxon>Dikarya</taxon>
        <taxon>Ascomycota</taxon>
        <taxon>Pezizomycotina</taxon>
        <taxon>Sordariomycetes</taxon>
        <taxon>Xylariomycetidae</taxon>
        <taxon>Xylariales</taxon>
        <taxon>Xylariales incertae sedis</taxon>
        <taxon>Monosporascus</taxon>
    </lineage>
</organism>
<dbReference type="Gene3D" id="3.20.20.80">
    <property type="entry name" value="Glycosidases"/>
    <property type="match status" value="1"/>
</dbReference>